<organism evidence="1 2">
    <name type="scientific">Pholiota conissans</name>
    <dbReference type="NCBI Taxonomy" id="109636"/>
    <lineage>
        <taxon>Eukaryota</taxon>
        <taxon>Fungi</taxon>
        <taxon>Dikarya</taxon>
        <taxon>Basidiomycota</taxon>
        <taxon>Agaricomycotina</taxon>
        <taxon>Agaricomycetes</taxon>
        <taxon>Agaricomycetidae</taxon>
        <taxon>Agaricales</taxon>
        <taxon>Agaricineae</taxon>
        <taxon>Strophariaceae</taxon>
        <taxon>Pholiota</taxon>
    </lineage>
</organism>
<evidence type="ECO:0000313" key="1">
    <source>
        <dbReference type="EMBL" id="KAF9486111.1"/>
    </source>
</evidence>
<sequence length="656" mass="73871">METTRREYPGSLIHPHKIFSVGVPSPPPWPEQASESHSVPKQMQTSSVSVLQWKPTEQPLIRRALIKLQFILRAVHKRKIVWPVEDTSTSSSQSPNDYMMTLLHPITDIFNQLHSPGVLKEPMECVEIDFGDECQHICAATFVAKDFEKLPKVHPPIVLCLPCDLFDAEGEISSRLEYALSKALALKPSTSYLIVYNLADIVVFSPPPIPAKANSPGHVYERASTTDPSQALRAITTALLIRSLREDCLYINAPKYFPDTAIHLSGPRLDPNAPLLPDEEVFATHHRHSDFDFVSLICDRARRHQFVRWKEYIVQMVSKVVVESGDVLRSVTDGGGTLRVQPDRCPVYPYDPSELPEDTRAHLEAIRRELPLAAAGLANTLKRSETFSLKIDGVVSEGNEYSISTVYRCLITSIDGLPISGSAPPPLCVKLFDDRFQRIGALDDEDETWFDYVLFGEAYVWNEGAVYEKLELVQGTVVPRFYGLHKFALPDGLILCGLLLEFVEGGDLGSQESMKNFDAERIKQMIKSCRHATRVLDVADVCQRDWNTGQILLHTTPTSTPHHQLDHAVFIDFASATQTYDIDEPVLLDNYTGVFRVVMSWAYSAGGDAGVDLVWEGFGEMDEWDPNDFMMRRRREDERSVDIEAPFLFPFVLNEI</sequence>
<dbReference type="AlphaFoldDB" id="A0A9P6CZ92"/>
<dbReference type="EMBL" id="MU155131">
    <property type="protein sequence ID" value="KAF9486111.1"/>
    <property type="molecule type" value="Genomic_DNA"/>
</dbReference>
<accession>A0A9P6CZ92</accession>
<gene>
    <name evidence="1" type="ORF">BDN70DRAFT_916359</name>
</gene>
<dbReference type="OrthoDB" id="3138711at2759"/>
<protein>
    <submittedName>
        <fullName evidence="1">Uncharacterized protein</fullName>
    </submittedName>
</protein>
<reference evidence="1" key="1">
    <citation type="submission" date="2020-11" db="EMBL/GenBank/DDBJ databases">
        <authorList>
            <consortium name="DOE Joint Genome Institute"/>
            <person name="Ahrendt S."/>
            <person name="Riley R."/>
            <person name="Andreopoulos W."/>
            <person name="Labutti K."/>
            <person name="Pangilinan J."/>
            <person name="Ruiz-Duenas F.J."/>
            <person name="Barrasa J.M."/>
            <person name="Sanchez-Garcia M."/>
            <person name="Camarero S."/>
            <person name="Miyauchi S."/>
            <person name="Serrano A."/>
            <person name="Linde D."/>
            <person name="Babiker R."/>
            <person name="Drula E."/>
            <person name="Ayuso-Fernandez I."/>
            <person name="Pacheco R."/>
            <person name="Padilla G."/>
            <person name="Ferreira P."/>
            <person name="Barriuso J."/>
            <person name="Kellner H."/>
            <person name="Castanera R."/>
            <person name="Alfaro M."/>
            <person name="Ramirez L."/>
            <person name="Pisabarro A.G."/>
            <person name="Kuo A."/>
            <person name="Tritt A."/>
            <person name="Lipzen A."/>
            <person name="He G."/>
            <person name="Yan M."/>
            <person name="Ng V."/>
            <person name="Cullen D."/>
            <person name="Martin F."/>
            <person name="Rosso M.-N."/>
            <person name="Henrissat B."/>
            <person name="Hibbett D."/>
            <person name="Martinez A.T."/>
            <person name="Grigoriev I.V."/>
        </authorList>
    </citation>
    <scope>NUCLEOTIDE SEQUENCE</scope>
    <source>
        <strain evidence="1">CIRM-BRFM 674</strain>
    </source>
</reference>
<evidence type="ECO:0000313" key="2">
    <source>
        <dbReference type="Proteomes" id="UP000807469"/>
    </source>
</evidence>
<keyword evidence="2" id="KW-1185">Reference proteome</keyword>
<name>A0A9P6CZ92_9AGAR</name>
<dbReference type="Proteomes" id="UP000807469">
    <property type="component" value="Unassembled WGS sequence"/>
</dbReference>
<comment type="caution">
    <text evidence="1">The sequence shown here is derived from an EMBL/GenBank/DDBJ whole genome shotgun (WGS) entry which is preliminary data.</text>
</comment>
<proteinExistence type="predicted"/>